<name>A0ABR7FN28_9FIRM</name>
<dbReference type="Gene3D" id="3.20.20.70">
    <property type="entry name" value="Aldolase class I"/>
    <property type="match status" value="1"/>
</dbReference>
<dbReference type="SUPFAM" id="SSF51366">
    <property type="entry name" value="Ribulose-phoshate binding barrel"/>
    <property type="match status" value="1"/>
</dbReference>
<gene>
    <name evidence="3" type="ORF">H8S22_02825</name>
</gene>
<comment type="caution">
    <text evidence="3">The sequence shown here is derived from an EMBL/GenBank/DDBJ whole genome shotgun (WGS) entry which is preliminary data.</text>
</comment>
<keyword evidence="1" id="KW-0479">Metal-binding</keyword>
<keyword evidence="4" id="KW-1185">Reference proteome</keyword>
<dbReference type="PANTHER" id="PTHR11749">
    <property type="entry name" value="RIBULOSE-5-PHOSPHATE-3-EPIMERASE"/>
    <property type="match status" value="1"/>
</dbReference>
<dbReference type="InterPro" id="IPR013785">
    <property type="entry name" value="Aldolase_TIM"/>
</dbReference>
<evidence type="ECO:0000313" key="4">
    <source>
        <dbReference type="Proteomes" id="UP000635828"/>
    </source>
</evidence>
<dbReference type="InterPro" id="IPR011060">
    <property type="entry name" value="RibuloseP-bd_barrel"/>
</dbReference>
<dbReference type="InterPro" id="IPR000056">
    <property type="entry name" value="Ribul_P_3_epim-like"/>
</dbReference>
<dbReference type="Pfam" id="PF00834">
    <property type="entry name" value="Ribul_P_3_epim"/>
    <property type="match status" value="1"/>
</dbReference>
<evidence type="ECO:0000256" key="1">
    <source>
        <dbReference type="ARBA" id="ARBA00022723"/>
    </source>
</evidence>
<evidence type="ECO:0000256" key="2">
    <source>
        <dbReference type="ARBA" id="ARBA00023235"/>
    </source>
</evidence>
<evidence type="ECO:0000313" key="3">
    <source>
        <dbReference type="EMBL" id="MBC5676583.1"/>
    </source>
</evidence>
<dbReference type="Proteomes" id="UP000635828">
    <property type="component" value="Unassembled WGS sequence"/>
</dbReference>
<protein>
    <submittedName>
        <fullName evidence="3">Ribulose phosphate epimerase</fullName>
    </submittedName>
</protein>
<sequence length="237" mass="26999">MKRKLMIAPSVGCCDLFHVKEQMEIINQHSDFLHMDIKDGVYVPSYGIGPDYLDYLNRHIDQLKPMDAHLMVKRPQQYLEVFARAGATYITPHTDCIEGDAFVTIHKIKALGCKAGVALSPSVPLSTIEYYLPLLDKVTIMIVDPGIAGQPVDSQMYVKIKRLAQMRKERGLHFLIEADGSMNKSLYRPLYEAGTDLVVMGPPALWNNDKDFKKAWDIMEEDLERELRDARCDEEIL</sequence>
<organism evidence="3 4">
    <name type="scientific">Anaerostipes hominis</name>
    <name type="common">ex Liu et al. 2021</name>
    <dbReference type="NCBI Taxonomy" id="2763018"/>
    <lineage>
        <taxon>Bacteria</taxon>
        <taxon>Bacillati</taxon>
        <taxon>Bacillota</taxon>
        <taxon>Clostridia</taxon>
        <taxon>Lachnospirales</taxon>
        <taxon>Lachnospiraceae</taxon>
        <taxon>Anaerostipes</taxon>
    </lineage>
</organism>
<keyword evidence="2" id="KW-0413">Isomerase</keyword>
<dbReference type="RefSeq" id="WP_024726689.1">
    <property type="nucleotide sequence ID" value="NZ_JACOOS010000002.1"/>
</dbReference>
<accession>A0ABR7FN28</accession>
<reference evidence="3 4" key="1">
    <citation type="submission" date="2020-08" db="EMBL/GenBank/DDBJ databases">
        <title>Genome public.</title>
        <authorList>
            <person name="Liu C."/>
            <person name="Sun Q."/>
        </authorList>
    </citation>
    <scope>NUCLEOTIDE SEQUENCE [LARGE SCALE GENOMIC DNA]</scope>
    <source>
        <strain evidence="3 4">NSJ-7</strain>
    </source>
</reference>
<proteinExistence type="predicted"/>
<dbReference type="CDD" id="cd00429">
    <property type="entry name" value="RPE"/>
    <property type="match status" value="1"/>
</dbReference>
<dbReference type="EMBL" id="JACOOS010000002">
    <property type="protein sequence ID" value="MBC5676583.1"/>
    <property type="molecule type" value="Genomic_DNA"/>
</dbReference>